<dbReference type="GO" id="GO:0016020">
    <property type="term" value="C:membrane"/>
    <property type="evidence" value="ECO:0007669"/>
    <property type="project" value="UniProtKB-SubCell"/>
</dbReference>
<evidence type="ECO:0000313" key="8">
    <source>
        <dbReference type="EMBL" id="PIL24127.1"/>
    </source>
</evidence>
<dbReference type="PANTHER" id="PTHR21346">
    <property type="entry name" value="FUN14 DOMAIN CONTAINING"/>
    <property type="match status" value="1"/>
</dbReference>
<dbReference type="InterPro" id="IPR007014">
    <property type="entry name" value="FUN14"/>
</dbReference>
<organism evidence="8 9">
    <name type="scientific">Ganoderma sinense ZZ0214-1</name>
    <dbReference type="NCBI Taxonomy" id="1077348"/>
    <lineage>
        <taxon>Eukaryota</taxon>
        <taxon>Fungi</taxon>
        <taxon>Dikarya</taxon>
        <taxon>Basidiomycota</taxon>
        <taxon>Agaricomycotina</taxon>
        <taxon>Agaricomycetes</taxon>
        <taxon>Polyporales</taxon>
        <taxon>Polyporaceae</taxon>
        <taxon>Ganoderma</taxon>
    </lineage>
</organism>
<comment type="subcellular location">
    <subcellularLocation>
        <location evidence="1">Membrane</location>
    </subcellularLocation>
</comment>
<evidence type="ECO:0000256" key="4">
    <source>
        <dbReference type="ARBA" id="ARBA00022989"/>
    </source>
</evidence>
<evidence type="ECO:0000256" key="3">
    <source>
        <dbReference type="ARBA" id="ARBA00022692"/>
    </source>
</evidence>
<dbReference type="OrthoDB" id="163794at2759"/>
<reference evidence="8 9" key="1">
    <citation type="journal article" date="2015" name="Sci. Rep.">
        <title>Chromosome-level genome map provides insights into diverse defense mechanisms in the medicinal fungus Ganoderma sinense.</title>
        <authorList>
            <person name="Zhu Y."/>
            <person name="Xu J."/>
            <person name="Sun C."/>
            <person name="Zhou S."/>
            <person name="Xu H."/>
            <person name="Nelson D.R."/>
            <person name="Qian J."/>
            <person name="Song J."/>
            <person name="Luo H."/>
            <person name="Xiang L."/>
            <person name="Li Y."/>
            <person name="Xu Z."/>
            <person name="Ji A."/>
            <person name="Wang L."/>
            <person name="Lu S."/>
            <person name="Hayward A."/>
            <person name="Sun W."/>
            <person name="Li X."/>
            <person name="Schwartz D.C."/>
            <person name="Wang Y."/>
            <person name="Chen S."/>
        </authorList>
    </citation>
    <scope>NUCLEOTIDE SEQUENCE [LARGE SCALE GENOMIC DNA]</scope>
    <source>
        <strain evidence="8 9">ZZ0214-1</strain>
    </source>
</reference>
<feature type="transmembrane region" description="Helical" evidence="7">
    <location>
        <begin position="177"/>
        <end position="198"/>
    </location>
</feature>
<keyword evidence="4 7" id="KW-1133">Transmembrane helix</keyword>
<dbReference type="Pfam" id="PF04930">
    <property type="entry name" value="FUN14"/>
    <property type="match status" value="1"/>
</dbReference>
<keyword evidence="5 7" id="KW-0472">Membrane</keyword>
<dbReference type="STRING" id="1077348.A0A2G8RRJ5"/>
<dbReference type="AlphaFoldDB" id="A0A2G8RRJ5"/>
<evidence type="ECO:0000313" key="9">
    <source>
        <dbReference type="Proteomes" id="UP000230002"/>
    </source>
</evidence>
<accession>A0A2G8RRJ5</accession>
<evidence type="ECO:0000256" key="5">
    <source>
        <dbReference type="ARBA" id="ARBA00023136"/>
    </source>
</evidence>
<dbReference type="EMBL" id="AYKW01000067">
    <property type="protein sequence ID" value="PIL24127.1"/>
    <property type="molecule type" value="Genomic_DNA"/>
</dbReference>
<evidence type="ECO:0000256" key="6">
    <source>
        <dbReference type="SAM" id="MobiDB-lite"/>
    </source>
</evidence>
<gene>
    <name evidence="8" type="ORF">GSI_13879</name>
</gene>
<dbReference type="Proteomes" id="UP000230002">
    <property type="component" value="Unassembled WGS sequence"/>
</dbReference>
<sequence length="259" mass="27994">MSPIIPTSLLARSFCGTLRKVPSGSCVSRAGVTKTYFTPNRLRGGTHRPFVHHTFHPSLCHCPPPPTIPRPQYRSAGGRKHSRQGFHQLPLYIIKLGTWGALLSITFLAAPVIYCDSTSKSTSPVNVPPPKPQAQATPSSSPPLPPPPQSSVNLYELTFGTVCGVCAGVFVKKGATLVAFALGGVFVLLQYLGSLSIVRVDWNRAGSRFENLFYTKDALGVSRPPNVASLFRWLFNFLTADFQPRASFVAGFALGLRVG</sequence>
<dbReference type="PANTHER" id="PTHR21346:SF10">
    <property type="entry name" value="TRANSMEMBRANE PROTEIN"/>
    <property type="match status" value="1"/>
</dbReference>
<proteinExistence type="inferred from homology"/>
<feature type="transmembrane region" description="Helical" evidence="7">
    <location>
        <begin position="89"/>
        <end position="114"/>
    </location>
</feature>
<comment type="similarity">
    <text evidence="2">Belongs to the FUN14 family.</text>
</comment>
<evidence type="ECO:0000256" key="1">
    <source>
        <dbReference type="ARBA" id="ARBA00004370"/>
    </source>
</evidence>
<comment type="caution">
    <text evidence="8">The sequence shown here is derived from an EMBL/GenBank/DDBJ whole genome shotgun (WGS) entry which is preliminary data.</text>
</comment>
<keyword evidence="9" id="KW-1185">Reference proteome</keyword>
<evidence type="ECO:0000256" key="7">
    <source>
        <dbReference type="SAM" id="Phobius"/>
    </source>
</evidence>
<keyword evidence="3 7" id="KW-0812">Transmembrane</keyword>
<evidence type="ECO:0000256" key="2">
    <source>
        <dbReference type="ARBA" id="ARBA00009160"/>
    </source>
</evidence>
<protein>
    <submittedName>
        <fullName evidence="8">Uncharacterized protein</fullName>
    </submittedName>
</protein>
<feature type="region of interest" description="Disordered" evidence="6">
    <location>
        <begin position="121"/>
        <end position="148"/>
    </location>
</feature>
<name>A0A2G8RRJ5_9APHY</name>